<feature type="region of interest" description="Disordered" evidence="1">
    <location>
        <begin position="18"/>
        <end position="73"/>
    </location>
</feature>
<proteinExistence type="predicted"/>
<protein>
    <submittedName>
        <fullName evidence="2">Uncharacterized protein</fullName>
    </submittedName>
</protein>
<gene>
    <name evidence="2" type="ORF">Tci_062719</name>
</gene>
<evidence type="ECO:0000313" key="2">
    <source>
        <dbReference type="EMBL" id="GEU90741.1"/>
    </source>
</evidence>
<evidence type="ECO:0000256" key="1">
    <source>
        <dbReference type="SAM" id="MobiDB-lite"/>
    </source>
</evidence>
<dbReference type="AlphaFoldDB" id="A0A6L2NWR0"/>
<dbReference type="EMBL" id="BKCJ010010251">
    <property type="protein sequence ID" value="GEU90741.1"/>
    <property type="molecule type" value="Genomic_DNA"/>
</dbReference>
<organism evidence="2">
    <name type="scientific">Tanacetum cinerariifolium</name>
    <name type="common">Dalmatian daisy</name>
    <name type="synonym">Chrysanthemum cinerariifolium</name>
    <dbReference type="NCBI Taxonomy" id="118510"/>
    <lineage>
        <taxon>Eukaryota</taxon>
        <taxon>Viridiplantae</taxon>
        <taxon>Streptophyta</taxon>
        <taxon>Embryophyta</taxon>
        <taxon>Tracheophyta</taxon>
        <taxon>Spermatophyta</taxon>
        <taxon>Magnoliopsida</taxon>
        <taxon>eudicotyledons</taxon>
        <taxon>Gunneridae</taxon>
        <taxon>Pentapetalae</taxon>
        <taxon>asterids</taxon>
        <taxon>campanulids</taxon>
        <taxon>Asterales</taxon>
        <taxon>Asteraceae</taxon>
        <taxon>Asteroideae</taxon>
        <taxon>Anthemideae</taxon>
        <taxon>Anthemidinae</taxon>
        <taxon>Tanacetum</taxon>
    </lineage>
</organism>
<name>A0A6L2NWR0_TANCI</name>
<comment type="caution">
    <text evidence="2">The sequence shown here is derived from an EMBL/GenBank/DDBJ whole genome shotgun (WGS) entry which is preliminary data.</text>
</comment>
<accession>A0A6L2NWR0</accession>
<reference evidence="2" key="1">
    <citation type="journal article" date="2019" name="Sci. Rep.">
        <title>Draft genome of Tanacetum cinerariifolium, the natural source of mosquito coil.</title>
        <authorList>
            <person name="Yamashiro T."/>
            <person name="Shiraishi A."/>
            <person name="Satake H."/>
            <person name="Nakayama K."/>
        </authorList>
    </citation>
    <scope>NUCLEOTIDE SEQUENCE</scope>
</reference>
<feature type="compositionally biased region" description="Acidic residues" evidence="1">
    <location>
        <begin position="44"/>
        <end position="73"/>
    </location>
</feature>
<sequence length="73" mass="8282">MFGRERKVADLKKAIRASKPVSVQSHIAWGTESDEEVHGIPGLDIEDDEKDDHDADDDEEEDDEKDVNEEDDD</sequence>